<dbReference type="RefSeq" id="WP_200832720.1">
    <property type="nucleotide sequence ID" value="NZ_BGZJ01000001.1"/>
</dbReference>
<accession>A0A388SFH7</accession>
<dbReference type="Pfam" id="PF00484">
    <property type="entry name" value="Pro_CA"/>
    <property type="match status" value="1"/>
</dbReference>
<dbReference type="InterPro" id="IPR001765">
    <property type="entry name" value="Carbonic_anhydrase"/>
</dbReference>
<dbReference type="Gene3D" id="3.40.1050.10">
    <property type="entry name" value="Carbonic anhydrase"/>
    <property type="match status" value="1"/>
</dbReference>
<reference evidence="3 4" key="1">
    <citation type="journal article" date="2018" name="Int. J. Syst. Evol. Microbiol.">
        <title>Mesosutterella multiformis gen. nov., sp. nov., a member of the family Sutterellaceae and Sutterella megalosphaeroides sp. nov., isolated from human faeces.</title>
        <authorList>
            <person name="Sakamoto M."/>
            <person name="Ikeyama N."/>
            <person name="Kunihiro T."/>
            <person name="Iino T."/>
            <person name="Yuki M."/>
            <person name="Ohkuma M."/>
        </authorList>
    </citation>
    <scope>NUCLEOTIDE SEQUENCE [LARGE SCALE GENOMIC DNA]</scope>
    <source>
        <strain evidence="3 4">4NBBH2</strain>
    </source>
</reference>
<keyword evidence="2" id="KW-0862">Zinc</keyword>
<evidence type="ECO:0000256" key="1">
    <source>
        <dbReference type="ARBA" id="ARBA00006217"/>
    </source>
</evidence>
<evidence type="ECO:0000313" key="3">
    <source>
        <dbReference type="EMBL" id="GBO94200.1"/>
    </source>
</evidence>
<feature type="binding site" evidence="2">
    <location>
        <position position="58"/>
    </location>
    <ligand>
        <name>Zn(2+)</name>
        <dbReference type="ChEBI" id="CHEBI:29105"/>
    </ligand>
</feature>
<dbReference type="InterPro" id="IPR036874">
    <property type="entry name" value="Carbonic_anhydrase_sf"/>
</dbReference>
<proteinExistence type="inferred from homology"/>
<keyword evidence="2" id="KW-0479">Metal-binding</keyword>
<dbReference type="GO" id="GO:0008270">
    <property type="term" value="F:zinc ion binding"/>
    <property type="evidence" value="ECO:0007669"/>
    <property type="project" value="InterPro"/>
</dbReference>
<sequence>MGAMNGYNTGLRAREALERLKLGNAAYVNGQHFGDLSDARRLDTAEHGQNPYAVVVCCSDSRSIPEVAFSCGIGDIFVIRVAGNVIDNHQLGSIEYAASHLGIRLIVVLGHTHCGAVGAAIHHAPEGYVKTITDEVLKAIGDEKDEYKAACLNAEGSVKRIETSLEIQREESEHGLAVLPAILDIETGKVRFLREL</sequence>
<evidence type="ECO:0000313" key="4">
    <source>
        <dbReference type="Proteomes" id="UP000266091"/>
    </source>
</evidence>
<dbReference type="PANTHER" id="PTHR11002">
    <property type="entry name" value="CARBONIC ANHYDRASE"/>
    <property type="match status" value="1"/>
</dbReference>
<dbReference type="AlphaFoldDB" id="A0A388SFH7"/>
<dbReference type="SMART" id="SM00947">
    <property type="entry name" value="Pro_CA"/>
    <property type="match status" value="1"/>
</dbReference>
<comment type="cofactor">
    <cofactor evidence="2">
        <name>Zn(2+)</name>
        <dbReference type="ChEBI" id="CHEBI:29105"/>
    </cofactor>
    <text evidence="2">Binds 1 zinc ion per subunit.</text>
</comment>
<name>A0A388SFH7_9BURK</name>
<comment type="caution">
    <text evidence="3">The sequence shown here is derived from an EMBL/GenBank/DDBJ whole genome shotgun (WGS) entry which is preliminary data.</text>
</comment>
<evidence type="ECO:0008006" key="5">
    <source>
        <dbReference type="Google" id="ProtNLM"/>
    </source>
</evidence>
<dbReference type="Proteomes" id="UP000266091">
    <property type="component" value="Unassembled WGS sequence"/>
</dbReference>
<dbReference type="PANTHER" id="PTHR11002:SF79">
    <property type="entry name" value="CARBONIC ANHYDRASE 2"/>
    <property type="match status" value="1"/>
</dbReference>
<dbReference type="GO" id="GO:0004089">
    <property type="term" value="F:carbonate dehydratase activity"/>
    <property type="evidence" value="ECO:0007669"/>
    <property type="project" value="InterPro"/>
</dbReference>
<comment type="similarity">
    <text evidence="1">Belongs to the beta-class carbonic anhydrase family.</text>
</comment>
<dbReference type="SUPFAM" id="SSF53056">
    <property type="entry name" value="beta-carbonic anhydrase, cab"/>
    <property type="match status" value="1"/>
</dbReference>
<protein>
    <recommendedName>
        <fullName evidence="5">Carbonic anhydrase</fullName>
    </recommendedName>
</protein>
<feature type="binding site" evidence="2">
    <location>
        <position position="111"/>
    </location>
    <ligand>
        <name>Zn(2+)</name>
        <dbReference type="ChEBI" id="CHEBI:29105"/>
    </ligand>
</feature>
<evidence type="ECO:0000256" key="2">
    <source>
        <dbReference type="PIRSR" id="PIRSR601765-1"/>
    </source>
</evidence>
<dbReference type="EMBL" id="BGZJ01000001">
    <property type="protein sequence ID" value="GBO94200.1"/>
    <property type="molecule type" value="Genomic_DNA"/>
</dbReference>
<feature type="binding site" evidence="2">
    <location>
        <position position="60"/>
    </location>
    <ligand>
        <name>Zn(2+)</name>
        <dbReference type="ChEBI" id="CHEBI:29105"/>
    </ligand>
</feature>
<keyword evidence="4" id="KW-1185">Reference proteome</keyword>
<organism evidence="3 4">
    <name type="scientific">Mesosutterella multiformis</name>
    <dbReference type="NCBI Taxonomy" id="2259133"/>
    <lineage>
        <taxon>Bacteria</taxon>
        <taxon>Pseudomonadati</taxon>
        <taxon>Pseudomonadota</taxon>
        <taxon>Betaproteobacteria</taxon>
        <taxon>Burkholderiales</taxon>
        <taxon>Sutterellaceae</taxon>
        <taxon>Mesosutterella</taxon>
    </lineage>
</organism>
<gene>
    <name evidence="3" type="ORF">MESMUL_15540</name>
</gene>
<feature type="binding site" evidence="2">
    <location>
        <position position="114"/>
    </location>
    <ligand>
        <name>Zn(2+)</name>
        <dbReference type="ChEBI" id="CHEBI:29105"/>
    </ligand>
</feature>
<accession>A0A401LMC6</accession>